<keyword evidence="1" id="KW-0812">Transmembrane</keyword>
<dbReference type="STRING" id="1798497.A3D71_01045"/>
<reference evidence="2 3" key="1">
    <citation type="journal article" date="2016" name="Nat. Commun.">
        <title>Thousands of microbial genomes shed light on interconnected biogeochemical processes in an aquifer system.</title>
        <authorList>
            <person name="Anantharaman K."/>
            <person name="Brown C.T."/>
            <person name="Hug L.A."/>
            <person name="Sharon I."/>
            <person name="Castelle C.J."/>
            <person name="Probst A.J."/>
            <person name="Thomas B.C."/>
            <person name="Singh A."/>
            <person name="Wilkins M.J."/>
            <person name="Karaoz U."/>
            <person name="Brodie E.L."/>
            <person name="Williams K.H."/>
            <person name="Hubbard S.S."/>
            <person name="Banfield J.F."/>
        </authorList>
    </citation>
    <scope>NUCLEOTIDE SEQUENCE [LARGE SCALE GENOMIC DNA]</scope>
</reference>
<evidence type="ECO:0000256" key="1">
    <source>
        <dbReference type="SAM" id="Phobius"/>
    </source>
</evidence>
<gene>
    <name evidence="2" type="ORF">A3D71_01045</name>
</gene>
<dbReference type="AlphaFoldDB" id="A0A1F6DW28"/>
<sequence>MDHGMTIRAPLSSKLALAAIVIGIWSIPILWVFSNPTNEETPVAFAIALAAPIVAFFYMTFRNVVKIQEEKLILSSFLLIPYKPIEVSTIESITSHRNFRNISLDIKLIDGTNHSVPTQAFEFEQSLGIIYALKKINPHITLTDDLRRFAEVYEDKQQLKFALEEFKKTESGKALKIIAVAAASVFCIWLYKISTDQEYTLRQLADLFIGFVR</sequence>
<keyword evidence="1" id="KW-1133">Transmembrane helix</keyword>
<name>A0A1F6DW28_9BACT</name>
<proteinExistence type="predicted"/>
<protein>
    <submittedName>
        <fullName evidence="2">Uncharacterized protein</fullName>
    </submittedName>
</protein>
<comment type="caution">
    <text evidence="2">The sequence shown here is derived from an EMBL/GenBank/DDBJ whole genome shotgun (WGS) entry which is preliminary data.</text>
</comment>
<keyword evidence="1" id="KW-0472">Membrane</keyword>
<evidence type="ECO:0000313" key="2">
    <source>
        <dbReference type="EMBL" id="OGG65490.1"/>
    </source>
</evidence>
<dbReference type="EMBL" id="MFLK01000045">
    <property type="protein sequence ID" value="OGG65490.1"/>
    <property type="molecule type" value="Genomic_DNA"/>
</dbReference>
<accession>A0A1F6DW28</accession>
<dbReference type="Proteomes" id="UP000177652">
    <property type="component" value="Unassembled WGS sequence"/>
</dbReference>
<evidence type="ECO:0000313" key="3">
    <source>
        <dbReference type="Proteomes" id="UP000177652"/>
    </source>
</evidence>
<organism evidence="2 3">
    <name type="scientific">Candidatus Kaiserbacteria bacterium RIFCSPHIGHO2_02_FULL_55_20</name>
    <dbReference type="NCBI Taxonomy" id="1798497"/>
    <lineage>
        <taxon>Bacteria</taxon>
        <taxon>Candidatus Kaiseribacteriota</taxon>
    </lineage>
</organism>
<feature type="transmembrane region" description="Helical" evidence="1">
    <location>
        <begin position="12"/>
        <end position="31"/>
    </location>
</feature>
<feature type="transmembrane region" description="Helical" evidence="1">
    <location>
        <begin position="43"/>
        <end position="61"/>
    </location>
</feature>